<protein>
    <recommendedName>
        <fullName evidence="4 7">Signal peptidase I</fullName>
        <ecNumber evidence="4 7">3.4.21.89</ecNumber>
    </recommendedName>
</protein>
<name>A0ABT2CIY3_9ACTN</name>
<dbReference type="PANTHER" id="PTHR43390">
    <property type="entry name" value="SIGNAL PEPTIDASE I"/>
    <property type="match status" value="1"/>
</dbReference>
<proteinExistence type="inferred from homology"/>
<dbReference type="PROSITE" id="PS00761">
    <property type="entry name" value="SPASE_I_3"/>
    <property type="match status" value="1"/>
</dbReference>
<dbReference type="InterPro" id="IPR019758">
    <property type="entry name" value="Pept_S26A_signal_pept_1_CS"/>
</dbReference>
<dbReference type="CDD" id="cd06530">
    <property type="entry name" value="S26_SPase_I"/>
    <property type="match status" value="1"/>
</dbReference>
<keyword evidence="6 7" id="KW-0378">Hydrolase</keyword>
<evidence type="ECO:0000256" key="4">
    <source>
        <dbReference type="ARBA" id="ARBA00013208"/>
    </source>
</evidence>
<feature type="compositionally biased region" description="Gly residues" evidence="8">
    <location>
        <begin position="242"/>
        <end position="257"/>
    </location>
</feature>
<comment type="subcellular location">
    <subcellularLocation>
        <location evidence="2">Cell membrane</location>
        <topology evidence="2">Single-pass type II membrane protein</topology>
    </subcellularLocation>
    <subcellularLocation>
        <location evidence="7">Membrane</location>
        <topology evidence="7">Single-pass type II membrane protein</topology>
    </subcellularLocation>
</comment>
<evidence type="ECO:0000256" key="5">
    <source>
        <dbReference type="ARBA" id="ARBA00022670"/>
    </source>
</evidence>
<keyword evidence="7" id="KW-0472">Membrane</keyword>
<evidence type="ECO:0000256" key="6">
    <source>
        <dbReference type="ARBA" id="ARBA00022801"/>
    </source>
</evidence>
<feature type="transmembrane region" description="Helical" evidence="7">
    <location>
        <begin position="30"/>
        <end position="50"/>
    </location>
</feature>
<dbReference type="PRINTS" id="PR00727">
    <property type="entry name" value="LEADERPTASE"/>
</dbReference>
<dbReference type="InterPro" id="IPR019533">
    <property type="entry name" value="Peptidase_S26"/>
</dbReference>
<reference evidence="10" key="1">
    <citation type="submission" date="2022-08" db="EMBL/GenBank/DDBJ databases">
        <authorList>
            <person name="Somphong A."/>
            <person name="Phongsopitanun W."/>
        </authorList>
    </citation>
    <scope>NUCLEOTIDE SEQUENCE</scope>
    <source>
        <strain evidence="10">LP05-1</strain>
    </source>
</reference>
<dbReference type="InterPro" id="IPR000223">
    <property type="entry name" value="Pept_S26A_signal_pept_1"/>
</dbReference>
<keyword evidence="5 7" id="KW-0645">Protease</keyword>
<evidence type="ECO:0000313" key="11">
    <source>
        <dbReference type="Proteomes" id="UP001431313"/>
    </source>
</evidence>
<dbReference type="InterPro" id="IPR019756">
    <property type="entry name" value="Pept_S26A_signal_pept_1_Ser-AS"/>
</dbReference>
<dbReference type="EMBL" id="JANUGQ010000009">
    <property type="protein sequence ID" value="MCS0636574.1"/>
    <property type="molecule type" value="Genomic_DNA"/>
</dbReference>
<dbReference type="GO" id="GO:0009003">
    <property type="term" value="F:signal peptidase activity"/>
    <property type="evidence" value="ECO:0007669"/>
    <property type="project" value="UniProtKB-EC"/>
</dbReference>
<keyword evidence="11" id="KW-1185">Reference proteome</keyword>
<feature type="region of interest" description="Disordered" evidence="8">
    <location>
        <begin position="237"/>
        <end position="257"/>
    </location>
</feature>
<accession>A0ABT2CIY3</accession>
<dbReference type="NCBIfam" id="TIGR02227">
    <property type="entry name" value="sigpep_I_bact"/>
    <property type="match status" value="1"/>
</dbReference>
<keyword evidence="7" id="KW-0812">Transmembrane</keyword>
<dbReference type="InterPro" id="IPR036286">
    <property type="entry name" value="LexA/Signal_pep-like_sf"/>
</dbReference>
<evidence type="ECO:0000256" key="7">
    <source>
        <dbReference type="RuleBase" id="RU362042"/>
    </source>
</evidence>
<evidence type="ECO:0000256" key="1">
    <source>
        <dbReference type="ARBA" id="ARBA00000677"/>
    </source>
</evidence>
<evidence type="ECO:0000256" key="3">
    <source>
        <dbReference type="ARBA" id="ARBA00009370"/>
    </source>
</evidence>
<dbReference type="Pfam" id="PF10502">
    <property type="entry name" value="Peptidase_S26"/>
    <property type="match status" value="1"/>
</dbReference>
<evidence type="ECO:0000259" key="9">
    <source>
        <dbReference type="Pfam" id="PF10502"/>
    </source>
</evidence>
<evidence type="ECO:0000256" key="8">
    <source>
        <dbReference type="SAM" id="MobiDB-lite"/>
    </source>
</evidence>
<organism evidence="10 11">
    <name type="scientific">Streptomyces pyxinae</name>
    <dbReference type="NCBI Taxonomy" id="2970734"/>
    <lineage>
        <taxon>Bacteria</taxon>
        <taxon>Bacillati</taxon>
        <taxon>Actinomycetota</taxon>
        <taxon>Actinomycetes</taxon>
        <taxon>Kitasatosporales</taxon>
        <taxon>Streptomycetaceae</taxon>
        <taxon>Streptomyces</taxon>
    </lineage>
</organism>
<dbReference type="Proteomes" id="UP001431313">
    <property type="component" value="Unassembled WGS sequence"/>
</dbReference>
<dbReference type="Gene3D" id="2.10.109.10">
    <property type="entry name" value="Umud Fragment, subunit A"/>
    <property type="match status" value="1"/>
</dbReference>
<comment type="similarity">
    <text evidence="3 7">Belongs to the peptidase S26 family.</text>
</comment>
<keyword evidence="7" id="KW-1133">Transmembrane helix</keyword>
<feature type="domain" description="Peptidase S26" evidence="9">
    <location>
        <begin position="37"/>
        <end position="220"/>
    </location>
</feature>
<evidence type="ECO:0000256" key="2">
    <source>
        <dbReference type="ARBA" id="ARBA00004401"/>
    </source>
</evidence>
<dbReference type="EC" id="3.4.21.89" evidence="4 7"/>
<evidence type="ECO:0000313" key="10">
    <source>
        <dbReference type="EMBL" id="MCS0636574.1"/>
    </source>
</evidence>
<dbReference type="PROSITE" id="PS00501">
    <property type="entry name" value="SPASE_I_1"/>
    <property type="match status" value="1"/>
</dbReference>
<dbReference type="PANTHER" id="PTHR43390:SF1">
    <property type="entry name" value="CHLOROPLAST PROCESSING PEPTIDASE"/>
    <property type="match status" value="1"/>
</dbReference>
<comment type="caution">
    <text evidence="10">The sequence shown here is derived from an EMBL/GenBank/DDBJ whole genome shotgun (WGS) entry which is preliminary data.</text>
</comment>
<dbReference type="SUPFAM" id="SSF51306">
    <property type="entry name" value="LexA/Signal peptidase"/>
    <property type="match status" value="1"/>
</dbReference>
<dbReference type="RefSeq" id="WP_258787770.1">
    <property type="nucleotide sequence ID" value="NZ_JANUGQ010000009.1"/>
</dbReference>
<comment type="catalytic activity">
    <reaction evidence="1 7">
        <text>Cleavage of hydrophobic, N-terminal signal or leader sequences from secreted and periplasmic proteins.</text>
        <dbReference type="EC" id="3.4.21.89"/>
    </reaction>
</comment>
<sequence>MSRTTGERGGRKGRRRAAGGFLPPLRSWRGAGLIGAVCAVSLLLVSHFLVQPFQIPSGSMEPALNVGDRVLVNKVAYRSGSRPARGDVVVFDGTDSFIQQPPERNPVTGLLRDAAAAVGLAEPPVTHFVKRVVGVGGDRVTCCDRTGRIEVNGTPVTEPYVHPGDAPSRVAFDIVVPDGTLWMMGDHRDRSHDSRDLLGSPGGGMVPVERVIGRVDWIGWPVGHWSAPEPTAAFDRVPEPGTGPGHGAAGRGGGAHG</sequence>
<gene>
    <name evidence="10" type="primary">lepB</name>
    <name evidence="10" type="ORF">NX801_13045</name>
</gene>